<dbReference type="AlphaFoldDB" id="A0A2X2E9Y6"/>
<dbReference type="SUPFAM" id="SSF46689">
    <property type="entry name" value="Homeodomain-like"/>
    <property type="match status" value="1"/>
</dbReference>
<evidence type="ECO:0000313" key="6">
    <source>
        <dbReference type="EMBL" id="HAT1608055.1"/>
    </source>
</evidence>
<dbReference type="EMBL" id="QKOX01000015">
    <property type="protein sequence ID" value="RWT21924.1"/>
    <property type="molecule type" value="Genomic_DNA"/>
</dbReference>
<evidence type="ECO:0000256" key="2">
    <source>
        <dbReference type="ARBA" id="ARBA00023125"/>
    </source>
</evidence>
<dbReference type="InterPro" id="IPR001647">
    <property type="entry name" value="HTH_TetR"/>
</dbReference>
<gene>
    <name evidence="8" type="ORF">DN603_15960</name>
    <name evidence="6" type="ORF">I8Y23_004420</name>
    <name evidence="9" type="ORF">SAMEA2273876_01291</name>
    <name evidence="7" type="ORF">U5E74_06870</name>
</gene>
<reference evidence="6" key="4">
    <citation type="submission" date="2020-11" db="EMBL/GenBank/DDBJ databases">
        <authorList>
            <consortium name="NCBI Pathogen Detection Project"/>
        </authorList>
    </citation>
    <scope>NUCLEOTIDE SEQUENCE</scope>
    <source>
        <strain evidence="6">MISC063</strain>
    </source>
</reference>
<dbReference type="Pfam" id="PF00440">
    <property type="entry name" value="TetR_N"/>
    <property type="match status" value="1"/>
</dbReference>
<evidence type="ECO:0000313" key="11">
    <source>
        <dbReference type="Proteomes" id="UP000288843"/>
    </source>
</evidence>
<organism evidence="8 11">
    <name type="scientific">Raoultella planticola</name>
    <name type="common">Klebsiella planticola</name>
    <dbReference type="NCBI Taxonomy" id="575"/>
    <lineage>
        <taxon>Bacteria</taxon>
        <taxon>Pseudomonadati</taxon>
        <taxon>Pseudomonadota</taxon>
        <taxon>Gammaproteobacteria</taxon>
        <taxon>Enterobacterales</taxon>
        <taxon>Enterobacteriaceae</taxon>
        <taxon>Klebsiella/Raoultella group</taxon>
        <taxon>Raoultella</taxon>
    </lineage>
</organism>
<reference evidence="7 12" key="5">
    <citation type="submission" date="2023-12" db="EMBL/GenBank/DDBJ databases">
        <title>N/s.</title>
        <authorList>
            <person name="Dale J."/>
        </authorList>
    </citation>
    <scope>NUCLEOTIDE SEQUENCE [LARGE SCALE GENOMIC DNA]</scope>
    <source>
        <strain evidence="7 12">2023EL-01226</strain>
    </source>
</reference>
<dbReference type="PANTHER" id="PTHR30055">
    <property type="entry name" value="HTH-TYPE TRANSCRIPTIONAL REGULATOR RUTR"/>
    <property type="match status" value="1"/>
</dbReference>
<evidence type="ECO:0000256" key="1">
    <source>
        <dbReference type="ARBA" id="ARBA00023015"/>
    </source>
</evidence>
<dbReference type="RefSeq" id="WP_049266593.1">
    <property type="nucleotide sequence ID" value="NZ_BIIS01000030.1"/>
</dbReference>
<keyword evidence="2 4" id="KW-0238">DNA-binding</keyword>
<reference evidence="6" key="2">
    <citation type="journal article" date="2018" name="Genome Biol.">
        <title>SKESA: strategic k-mer extension for scrupulous assemblies.</title>
        <authorList>
            <person name="Souvorov A."/>
            <person name="Agarwala R."/>
            <person name="Lipman D.J."/>
        </authorList>
    </citation>
    <scope>NUCLEOTIDE SEQUENCE</scope>
    <source>
        <strain evidence="6">MISC063</strain>
    </source>
</reference>
<dbReference type="PRINTS" id="PR00455">
    <property type="entry name" value="HTHTETR"/>
</dbReference>
<dbReference type="EMBL" id="JAXUDK010000004">
    <property type="protein sequence ID" value="MDZ7465393.1"/>
    <property type="molecule type" value="Genomic_DNA"/>
</dbReference>
<sequence length="212" mass="24052">MSTRQKAEGLREQKKRLTRQQLSNTATELFIKQGFDNVTVSDIAAAAKVSKMTVFNYFPRKEELYFDRIDEIHQLLQDALERHRTLAPVAVFRALTRELIEQEHPLIRIDRRVADFWQGVAASPALRVYALEQFAELTQALSNMLAARLSAPEHNPVAALIASIILNSWRIAFSDALRQPEHLAPAVRQRFLTLLENGFRAAEAAAQDTPYA</sequence>
<reference evidence="9 10" key="1">
    <citation type="submission" date="2016-05" db="EMBL/GenBank/DDBJ databases">
        <authorList>
            <consortium name="Pathogen Informatics"/>
        </authorList>
    </citation>
    <scope>NUCLEOTIDE SEQUENCE [LARGE SCALE GENOMIC DNA]</scope>
    <source>
        <strain evidence="9 10">2880STDY5682802</strain>
    </source>
</reference>
<evidence type="ECO:0000313" key="7">
    <source>
        <dbReference type="EMBL" id="MDZ7465393.1"/>
    </source>
</evidence>
<evidence type="ECO:0000256" key="4">
    <source>
        <dbReference type="PROSITE-ProRule" id="PRU00335"/>
    </source>
</evidence>
<name>A0A2X2E9Y6_RAOPL</name>
<evidence type="ECO:0000313" key="8">
    <source>
        <dbReference type="EMBL" id="RWT21924.1"/>
    </source>
</evidence>
<dbReference type="EMBL" id="DACSEA010000024">
    <property type="protein sequence ID" value="HAT1608055.1"/>
    <property type="molecule type" value="Genomic_DNA"/>
</dbReference>
<dbReference type="InterPro" id="IPR050109">
    <property type="entry name" value="HTH-type_TetR-like_transc_reg"/>
</dbReference>
<keyword evidence="3" id="KW-0804">Transcription</keyword>
<dbReference type="GO" id="GO:0003700">
    <property type="term" value="F:DNA-binding transcription factor activity"/>
    <property type="evidence" value="ECO:0007669"/>
    <property type="project" value="TreeGrafter"/>
</dbReference>
<dbReference type="GeneID" id="57427101"/>
<feature type="DNA-binding region" description="H-T-H motif" evidence="4">
    <location>
        <begin position="39"/>
        <end position="58"/>
    </location>
</feature>
<evidence type="ECO:0000313" key="12">
    <source>
        <dbReference type="Proteomes" id="UP001293169"/>
    </source>
</evidence>
<dbReference type="GO" id="GO:0000976">
    <property type="term" value="F:transcription cis-regulatory region binding"/>
    <property type="evidence" value="ECO:0007669"/>
    <property type="project" value="TreeGrafter"/>
</dbReference>
<dbReference type="KEGG" id="rpln:B1209_04290"/>
<dbReference type="Gene3D" id="1.10.357.10">
    <property type="entry name" value="Tetracycline Repressor, domain 2"/>
    <property type="match status" value="1"/>
</dbReference>
<reference evidence="8 11" key="3">
    <citation type="submission" date="2018-06" db="EMBL/GenBank/DDBJ databases">
        <title>Carbapenemase-producing Enterobacteriaceae present in wastewater treatment plant effluent and nearby surface waters in the US.</title>
        <authorList>
            <person name="Mathys D.A."/>
            <person name="Mollenkopf D.F."/>
            <person name="Feicht S.M."/>
            <person name="Adams R.J."/>
            <person name="Albers A.L."/>
            <person name="Stuever D.M."/>
            <person name="Daniels J.B."/>
            <person name="Wittum T.E."/>
        </authorList>
    </citation>
    <scope>NUCLEOTIDE SEQUENCE [LARGE SCALE GENOMIC DNA]</scope>
    <source>
        <strain evidence="8 11">GEO_47_Down_B</strain>
    </source>
</reference>
<evidence type="ECO:0000259" key="5">
    <source>
        <dbReference type="PROSITE" id="PS50977"/>
    </source>
</evidence>
<dbReference type="Proteomes" id="UP000078124">
    <property type="component" value="Unassembled WGS sequence"/>
</dbReference>
<dbReference type="Proteomes" id="UP000864422">
    <property type="component" value="Unassembled WGS sequence"/>
</dbReference>
<dbReference type="PANTHER" id="PTHR30055:SF234">
    <property type="entry name" value="HTH-TYPE TRANSCRIPTIONAL REGULATOR BETI"/>
    <property type="match status" value="1"/>
</dbReference>
<keyword evidence="1" id="KW-0805">Transcription regulation</keyword>
<comment type="caution">
    <text evidence="8">The sequence shown here is derived from an EMBL/GenBank/DDBJ whole genome shotgun (WGS) entry which is preliminary data.</text>
</comment>
<keyword evidence="12" id="KW-1185">Reference proteome</keyword>
<evidence type="ECO:0000313" key="9">
    <source>
        <dbReference type="EMBL" id="SBL66455.1"/>
    </source>
</evidence>
<proteinExistence type="predicted"/>
<dbReference type="Proteomes" id="UP001293169">
    <property type="component" value="Unassembled WGS sequence"/>
</dbReference>
<dbReference type="InterPro" id="IPR009057">
    <property type="entry name" value="Homeodomain-like_sf"/>
</dbReference>
<protein>
    <submittedName>
        <fullName evidence="9">DNA-binding transcriptional regulator EnvR</fullName>
    </submittedName>
    <submittedName>
        <fullName evidence="8">TetR/AcrR family transcriptional regulator</fullName>
    </submittedName>
</protein>
<evidence type="ECO:0000313" key="10">
    <source>
        <dbReference type="Proteomes" id="UP000078124"/>
    </source>
</evidence>
<dbReference type="Proteomes" id="UP000288843">
    <property type="component" value="Unassembled WGS sequence"/>
</dbReference>
<feature type="domain" description="HTH tetR-type" evidence="5">
    <location>
        <begin position="16"/>
        <end position="76"/>
    </location>
</feature>
<evidence type="ECO:0000256" key="3">
    <source>
        <dbReference type="ARBA" id="ARBA00023163"/>
    </source>
</evidence>
<accession>A0A2X2E9Y6</accession>
<dbReference type="EMBL" id="FLAC01000003">
    <property type="protein sequence ID" value="SBL66455.1"/>
    <property type="molecule type" value="Genomic_DNA"/>
</dbReference>
<dbReference type="PROSITE" id="PS50977">
    <property type="entry name" value="HTH_TETR_2"/>
    <property type="match status" value="1"/>
</dbReference>